<feature type="compositionally biased region" description="Polar residues" evidence="1">
    <location>
        <begin position="88"/>
        <end position="102"/>
    </location>
</feature>
<feature type="region of interest" description="Disordered" evidence="1">
    <location>
        <begin position="86"/>
        <end position="130"/>
    </location>
</feature>
<dbReference type="NCBIfam" id="NF033580">
    <property type="entry name" value="transpos_IS5_3"/>
    <property type="match status" value="1"/>
</dbReference>
<evidence type="ECO:0000313" key="5">
    <source>
        <dbReference type="Proteomes" id="UP000000841"/>
    </source>
</evidence>
<dbReference type="EMBL" id="CP001683">
    <property type="protein sequence ID" value="ACU97170.1"/>
    <property type="molecule type" value="Genomic_DNA"/>
</dbReference>
<dbReference type="STRING" id="471857.Svir_21600"/>
<dbReference type="Pfam" id="PF01609">
    <property type="entry name" value="DDE_Tnp_1"/>
    <property type="match status" value="1"/>
</dbReference>
<proteinExistence type="predicted"/>
<evidence type="ECO:0000259" key="2">
    <source>
        <dbReference type="Pfam" id="PF01609"/>
    </source>
</evidence>
<dbReference type="InterPro" id="IPR025161">
    <property type="entry name" value="IS402-like_dom"/>
</dbReference>
<keyword evidence="5" id="KW-1185">Reference proteome</keyword>
<evidence type="ECO:0000259" key="3">
    <source>
        <dbReference type="Pfam" id="PF13340"/>
    </source>
</evidence>
<feature type="domain" description="Insertion element IS402-like" evidence="3">
    <location>
        <begin position="7"/>
        <end position="78"/>
    </location>
</feature>
<feature type="region of interest" description="Disordered" evidence="1">
    <location>
        <begin position="218"/>
        <end position="247"/>
    </location>
</feature>
<dbReference type="GO" id="GO:0003677">
    <property type="term" value="F:DNA binding"/>
    <property type="evidence" value="ECO:0007669"/>
    <property type="project" value="InterPro"/>
</dbReference>
<dbReference type="PANTHER" id="PTHR30007">
    <property type="entry name" value="PHP DOMAIN PROTEIN"/>
    <property type="match status" value="1"/>
</dbReference>
<protein>
    <submittedName>
        <fullName evidence="4">Transposase</fullName>
    </submittedName>
</protein>
<dbReference type="KEGG" id="svi:Svir_21600"/>
<dbReference type="InterPro" id="IPR002559">
    <property type="entry name" value="Transposase_11"/>
</dbReference>
<dbReference type="GO" id="GO:0004803">
    <property type="term" value="F:transposase activity"/>
    <property type="evidence" value="ECO:0007669"/>
    <property type="project" value="InterPro"/>
</dbReference>
<dbReference type="eggNOG" id="COG3293">
    <property type="taxonomic scope" value="Bacteria"/>
</dbReference>
<dbReference type="PANTHER" id="PTHR30007:SF1">
    <property type="entry name" value="BLR1914 PROTEIN"/>
    <property type="match status" value="1"/>
</dbReference>
<evidence type="ECO:0000313" key="4">
    <source>
        <dbReference type="EMBL" id="ACU97170.1"/>
    </source>
</evidence>
<accession>C7MWR6</accession>
<dbReference type="GO" id="GO:0006313">
    <property type="term" value="P:DNA transposition"/>
    <property type="evidence" value="ECO:0007669"/>
    <property type="project" value="InterPro"/>
</dbReference>
<gene>
    <name evidence="4" type="ordered locus">Svir_21600</name>
</gene>
<dbReference type="Pfam" id="PF13340">
    <property type="entry name" value="DUF4096"/>
    <property type="match status" value="1"/>
</dbReference>
<feature type="domain" description="Transposase IS4-like" evidence="2">
    <location>
        <begin position="143"/>
        <end position="278"/>
    </location>
</feature>
<organism evidence="4 5">
    <name type="scientific">Saccharomonospora viridis (strain ATCC 15386 / DSM 43017 / JCM 3036 / CCUG 5913 / NBRC 12207 / NCIMB 9602 / P101)</name>
    <name type="common">Thermoactinomyces viridis</name>
    <dbReference type="NCBI Taxonomy" id="471857"/>
    <lineage>
        <taxon>Bacteria</taxon>
        <taxon>Bacillati</taxon>
        <taxon>Actinomycetota</taxon>
        <taxon>Actinomycetes</taxon>
        <taxon>Pseudonocardiales</taxon>
        <taxon>Pseudonocardiaceae</taxon>
        <taxon>Saccharomonospora</taxon>
    </lineage>
</organism>
<dbReference type="AlphaFoldDB" id="C7MWR6"/>
<evidence type="ECO:0000256" key="1">
    <source>
        <dbReference type="SAM" id="MobiDB-lite"/>
    </source>
</evidence>
<name>C7MWR6_SACVD</name>
<sequence>MVRRHELTDGQWRVIEPLLPASGVKGRPRVDDRRVINGMLFKAKTGVAWRGLPERYGPWKTVYNRFWRWSRNDTLTTLVSHRYGCSPRRSTNSTARSLSTPRSCGRISTLPGPAETWPTTQGASGSCGGHTEPDDHAIGRSRGGPTTKIHLACDGHGRPLSVVLTGGNVNDCTMFGQVLAGIRFRRPGPGRPATTPSRVIADKGYSTQAIRAELRRRHISATIPQRRDQRANRRRRGKSGDRPPAFDPLAYKRRNIVERCFNRLKQYRAIATRFDKTAISYQGMIDLATLLIWL</sequence>
<dbReference type="Proteomes" id="UP000000841">
    <property type="component" value="Chromosome"/>
</dbReference>
<dbReference type="HOGENOM" id="CLU_055261_5_0_11"/>
<reference evidence="4 5" key="1">
    <citation type="journal article" date="2009" name="Stand. Genomic Sci.">
        <title>Complete genome sequence of Saccharomonospora viridis type strain (P101).</title>
        <authorList>
            <person name="Pati A."/>
            <person name="Sikorski J."/>
            <person name="Nolan M."/>
            <person name="Lapidus A."/>
            <person name="Copeland A."/>
            <person name="Glavina Del Rio T."/>
            <person name="Lucas S."/>
            <person name="Chen F."/>
            <person name="Tice H."/>
            <person name="Pitluck S."/>
            <person name="Cheng J.F."/>
            <person name="Chertkov O."/>
            <person name="Brettin T."/>
            <person name="Han C."/>
            <person name="Detter J.C."/>
            <person name="Kuske C."/>
            <person name="Bruce D."/>
            <person name="Goodwin L."/>
            <person name="Chain P."/>
            <person name="D'haeseleer P."/>
            <person name="Chen A."/>
            <person name="Palaniappan K."/>
            <person name="Ivanova N."/>
            <person name="Mavromatis K."/>
            <person name="Mikhailova N."/>
            <person name="Rohde M."/>
            <person name="Tindall B.J."/>
            <person name="Goker M."/>
            <person name="Bristow J."/>
            <person name="Eisen J.A."/>
            <person name="Markowitz V."/>
            <person name="Hugenholtz P."/>
            <person name="Kyrpides N.C."/>
            <person name="Klenk H.P."/>
        </authorList>
    </citation>
    <scope>NUCLEOTIDE SEQUENCE [LARGE SCALE GENOMIC DNA]</scope>
    <source>
        <strain evidence="5">ATCC 15386 / DSM 43017 / JCM 3036 / NBRC 12207 / P101</strain>
    </source>
</reference>